<organism evidence="2 3">
    <name type="scientific">Brassica napus</name>
    <name type="common">Rape</name>
    <dbReference type="NCBI Taxonomy" id="3708"/>
    <lineage>
        <taxon>Eukaryota</taxon>
        <taxon>Viridiplantae</taxon>
        <taxon>Streptophyta</taxon>
        <taxon>Embryophyta</taxon>
        <taxon>Tracheophyta</taxon>
        <taxon>Spermatophyta</taxon>
        <taxon>Magnoliopsida</taxon>
        <taxon>eudicotyledons</taxon>
        <taxon>Gunneridae</taxon>
        <taxon>Pentapetalae</taxon>
        <taxon>rosids</taxon>
        <taxon>malvids</taxon>
        <taxon>Brassicales</taxon>
        <taxon>Brassicaceae</taxon>
        <taxon>Brassiceae</taxon>
        <taxon>Brassica</taxon>
    </lineage>
</organism>
<feature type="region of interest" description="Disordered" evidence="1">
    <location>
        <begin position="163"/>
        <end position="193"/>
    </location>
</feature>
<feature type="region of interest" description="Disordered" evidence="1">
    <location>
        <begin position="205"/>
        <end position="266"/>
    </location>
</feature>
<name>A0ABQ7YP12_BRANA</name>
<dbReference type="Proteomes" id="UP000824890">
    <property type="component" value="Unassembled WGS sequence"/>
</dbReference>
<reference evidence="2 3" key="1">
    <citation type="submission" date="2021-05" db="EMBL/GenBank/DDBJ databases">
        <title>Genome Assembly of Synthetic Allotetraploid Brassica napus Reveals Homoeologous Exchanges between Subgenomes.</title>
        <authorList>
            <person name="Davis J.T."/>
        </authorList>
    </citation>
    <scope>NUCLEOTIDE SEQUENCE [LARGE SCALE GENOMIC DNA]</scope>
    <source>
        <strain evidence="3">cv. Da-Ae</strain>
        <tissue evidence="2">Seedling</tissue>
    </source>
</reference>
<comment type="caution">
    <text evidence="2">The sequence shown here is derived from an EMBL/GenBank/DDBJ whole genome shotgun (WGS) entry which is preliminary data.</text>
</comment>
<protein>
    <submittedName>
        <fullName evidence="2">Uncharacterized protein</fullName>
    </submittedName>
</protein>
<accession>A0ABQ7YP12</accession>
<sequence length="266" mass="29825">MVNLPGGCTNGKQFSNYVHERVRECILRYMSKEETARHLRDRYPIAYGCTEIDATPLAKMAKETALGQIKEKMDLARLQVSIRHQRESQIRHRVCALLIQGPENKSNKVDKLVPCSFELLNLKNLFVDICLCFSLVRESARSLFSQVPEDAAYAHDGNPIVSVEQSSSKAGQSQALEKQTLQASQQQQPVYPSRIQSNTDQMVKLMSDGHGSAPHPSAVGSSKRQRVEQEKERGDTVEADKMQDQNIQLPQQTHGQSRGTKAAKKH</sequence>
<proteinExistence type="predicted"/>
<evidence type="ECO:0000313" key="3">
    <source>
        <dbReference type="Proteomes" id="UP000824890"/>
    </source>
</evidence>
<gene>
    <name evidence="2" type="ORF">HID58_076374</name>
</gene>
<dbReference type="EMBL" id="JAGKQM010000017">
    <property type="protein sequence ID" value="KAH0869352.1"/>
    <property type="molecule type" value="Genomic_DNA"/>
</dbReference>
<feature type="compositionally biased region" description="Polar residues" evidence="1">
    <location>
        <begin position="244"/>
        <end position="259"/>
    </location>
</feature>
<evidence type="ECO:0000313" key="2">
    <source>
        <dbReference type="EMBL" id="KAH0869352.1"/>
    </source>
</evidence>
<keyword evidence="3" id="KW-1185">Reference proteome</keyword>
<evidence type="ECO:0000256" key="1">
    <source>
        <dbReference type="SAM" id="MobiDB-lite"/>
    </source>
</evidence>
<feature type="compositionally biased region" description="Basic and acidic residues" evidence="1">
    <location>
        <begin position="225"/>
        <end position="243"/>
    </location>
</feature>